<protein>
    <submittedName>
        <fullName evidence="2">Uncharacterized protein</fullName>
    </submittedName>
</protein>
<evidence type="ECO:0000256" key="1">
    <source>
        <dbReference type="SAM" id="Phobius"/>
    </source>
</evidence>
<dbReference type="Proteomes" id="UP001610335">
    <property type="component" value="Unassembled WGS sequence"/>
</dbReference>
<gene>
    <name evidence="2" type="ORF">BDW59DRAFT_139516</name>
</gene>
<sequence length="56" mass="6333">MQLGRLGRYGIGLQRLCMNQYPSICFLISFYIFLESVCFLPYAGTLSPCSSLEQFG</sequence>
<keyword evidence="3" id="KW-1185">Reference proteome</keyword>
<evidence type="ECO:0000313" key="2">
    <source>
        <dbReference type="EMBL" id="KAL2831987.1"/>
    </source>
</evidence>
<keyword evidence="1" id="KW-0812">Transmembrane</keyword>
<dbReference type="EMBL" id="JBFXLS010000007">
    <property type="protein sequence ID" value="KAL2831987.1"/>
    <property type="molecule type" value="Genomic_DNA"/>
</dbReference>
<accession>A0ABR4IYP9</accession>
<feature type="transmembrane region" description="Helical" evidence="1">
    <location>
        <begin position="21"/>
        <end position="43"/>
    </location>
</feature>
<keyword evidence="1" id="KW-1133">Transmembrane helix</keyword>
<organism evidence="2 3">
    <name type="scientific">Aspergillus cavernicola</name>
    <dbReference type="NCBI Taxonomy" id="176166"/>
    <lineage>
        <taxon>Eukaryota</taxon>
        <taxon>Fungi</taxon>
        <taxon>Dikarya</taxon>
        <taxon>Ascomycota</taxon>
        <taxon>Pezizomycotina</taxon>
        <taxon>Eurotiomycetes</taxon>
        <taxon>Eurotiomycetidae</taxon>
        <taxon>Eurotiales</taxon>
        <taxon>Aspergillaceae</taxon>
        <taxon>Aspergillus</taxon>
        <taxon>Aspergillus subgen. Nidulantes</taxon>
    </lineage>
</organism>
<proteinExistence type="predicted"/>
<evidence type="ECO:0000313" key="3">
    <source>
        <dbReference type="Proteomes" id="UP001610335"/>
    </source>
</evidence>
<comment type="caution">
    <text evidence="2">The sequence shown here is derived from an EMBL/GenBank/DDBJ whole genome shotgun (WGS) entry which is preliminary data.</text>
</comment>
<reference evidence="2 3" key="1">
    <citation type="submission" date="2024-07" db="EMBL/GenBank/DDBJ databases">
        <title>Section-level genome sequencing and comparative genomics of Aspergillus sections Usti and Cavernicolus.</title>
        <authorList>
            <consortium name="Lawrence Berkeley National Laboratory"/>
            <person name="Nybo J.L."/>
            <person name="Vesth T.C."/>
            <person name="Theobald S."/>
            <person name="Frisvad J.C."/>
            <person name="Larsen T.O."/>
            <person name="Kjaerboelling I."/>
            <person name="Rothschild-Mancinelli K."/>
            <person name="Lyhne E.K."/>
            <person name="Kogle M.E."/>
            <person name="Barry K."/>
            <person name="Clum A."/>
            <person name="Na H."/>
            <person name="Ledsgaard L."/>
            <person name="Lin J."/>
            <person name="Lipzen A."/>
            <person name="Kuo A."/>
            <person name="Riley R."/>
            <person name="Mondo S."/>
            <person name="LaButti K."/>
            <person name="Haridas S."/>
            <person name="Pangalinan J."/>
            <person name="Salamov A.A."/>
            <person name="Simmons B.A."/>
            <person name="Magnuson J.K."/>
            <person name="Chen J."/>
            <person name="Drula E."/>
            <person name="Henrissat B."/>
            <person name="Wiebenga A."/>
            <person name="Lubbers R.J."/>
            <person name="Gomes A.C."/>
            <person name="Makela M.R."/>
            <person name="Stajich J."/>
            <person name="Grigoriev I.V."/>
            <person name="Mortensen U.H."/>
            <person name="De vries R.P."/>
            <person name="Baker S.E."/>
            <person name="Andersen M.R."/>
        </authorList>
    </citation>
    <scope>NUCLEOTIDE SEQUENCE [LARGE SCALE GENOMIC DNA]</scope>
    <source>
        <strain evidence="2 3">CBS 600.67</strain>
    </source>
</reference>
<name>A0ABR4IYP9_9EURO</name>
<keyword evidence="1" id="KW-0472">Membrane</keyword>